<dbReference type="InterPro" id="IPR000210">
    <property type="entry name" value="BTB/POZ_dom"/>
</dbReference>
<dbReference type="GO" id="GO:0003824">
    <property type="term" value="F:catalytic activity"/>
    <property type="evidence" value="ECO:0007669"/>
    <property type="project" value="TreeGrafter"/>
</dbReference>
<dbReference type="Gene3D" id="3.30.710.10">
    <property type="entry name" value="Potassium Channel Kv1.1, Chain A"/>
    <property type="match status" value="1"/>
</dbReference>
<evidence type="ECO:0000313" key="4">
    <source>
        <dbReference type="EMBL" id="RXK41972.1"/>
    </source>
</evidence>
<dbReference type="SUPFAM" id="SSF54909">
    <property type="entry name" value="Dimeric alpha+beta barrel"/>
    <property type="match status" value="1"/>
</dbReference>
<proteinExistence type="predicted"/>
<name>A0A4Q1BVB4_TREME</name>
<protein>
    <recommendedName>
        <fullName evidence="6">ABM domain-containing protein</fullName>
    </recommendedName>
</protein>
<evidence type="ECO:0008006" key="6">
    <source>
        <dbReference type="Google" id="ProtNLM"/>
    </source>
</evidence>
<dbReference type="Proteomes" id="UP000289152">
    <property type="component" value="Unassembled WGS sequence"/>
</dbReference>
<organism evidence="4 5">
    <name type="scientific">Tremella mesenterica</name>
    <name type="common">Jelly fungus</name>
    <dbReference type="NCBI Taxonomy" id="5217"/>
    <lineage>
        <taxon>Eukaryota</taxon>
        <taxon>Fungi</taxon>
        <taxon>Dikarya</taxon>
        <taxon>Basidiomycota</taxon>
        <taxon>Agaricomycotina</taxon>
        <taxon>Tremellomycetes</taxon>
        <taxon>Tremellales</taxon>
        <taxon>Tremellaceae</taxon>
        <taxon>Tremella</taxon>
    </lineage>
</organism>
<dbReference type="SUPFAM" id="SSF54695">
    <property type="entry name" value="POZ domain"/>
    <property type="match status" value="1"/>
</dbReference>
<keyword evidence="5" id="KW-1185">Reference proteome</keyword>
<accession>A0A4Q1BVB4</accession>
<dbReference type="PROSITE" id="PS50097">
    <property type="entry name" value="BTB"/>
    <property type="match status" value="1"/>
</dbReference>
<feature type="domain" description="BTB" evidence="2">
    <location>
        <begin position="126"/>
        <end position="200"/>
    </location>
</feature>
<sequence>MSVFSLATIIARPSHEASVREALIKVNKKVKETEKGTIQYQLTEDTDKAGVFYMWEEYVDQSAYEDHVNSEAVKSFQEETRDKLDVKLIMMKGCRTELSEDETSEDGSTTSSKSKSEIPEYDDENADLILVSSDETRFKVHSYYLKAASVIFRNMLQNPDSMAQSGERPMIHLTDSTIETANILRAALDVLYGKQFPDDHRKYHARLLKVIRFLQKYECEGSIDKIRLLLHRWITSPDTSAAWSAFIVSAALDDIVTCSRAIRRAGNWGIRATDEKQGSRDSSSVFDLGNLSLEQFSQIPVPMLWAILRATKSQRTLPQKNDGWSKVASRFCELLGVEGKC</sequence>
<dbReference type="PANTHER" id="PTHR33336:SF15">
    <property type="entry name" value="ABM DOMAIN-CONTAINING PROTEIN"/>
    <property type="match status" value="1"/>
</dbReference>
<feature type="domain" description="ABM" evidence="3">
    <location>
        <begin position="3"/>
        <end position="98"/>
    </location>
</feature>
<dbReference type="InterPro" id="IPR011008">
    <property type="entry name" value="Dimeric_a/b-barrel"/>
</dbReference>
<dbReference type="InterPro" id="IPR007138">
    <property type="entry name" value="ABM_dom"/>
</dbReference>
<dbReference type="InParanoid" id="A0A4Q1BVB4"/>
<evidence type="ECO:0000259" key="2">
    <source>
        <dbReference type="PROSITE" id="PS50097"/>
    </source>
</evidence>
<dbReference type="PROSITE" id="PS51725">
    <property type="entry name" value="ABM"/>
    <property type="match status" value="1"/>
</dbReference>
<evidence type="ECO:0000256" key="1">
    <source>
        <dbReference type="SAM" id="MobiDB-lite"/>
    </source>
</evidence>
<reference evidence="4 5" key="1">
    <citation type="submission" date="2016-06" db="EMBL/GenBank/DDBJ databases">
        <title>Evolution of pathogenesis and genome organization in the Tremellales.</title>
        <authorList>
            <person name="Cuomo C."/>
            <person name="Litvintseva A."/>
            <person name="Heitman J."/>
            <person name="Chen Y."/>
            <person name="Sun S."/>
            <person name="Springer D."/>
            <person name="Dromer F."/>
            <person name="Young S."/>
            <person name="Zeng Q."/>
            <person name="Chapman S."/>
            <person name="Gujja S."/>
            <person name="Saif S."/>
            <person name="Birren B."/>
        </authorList>
    </citation>
    <scope>NUCLEOTIDE SEQUENCE [LARGE SCALE GENOMIC DNA]</scope>
    <source>
        <strain evidence="4 5">ATCC 28783</strain>
    </source>
</reference>
<dbReference type="AlphaFoldDB" id="A0A4Q1BVB4"/>
<evidence type="ECO:0000259" key="3">
    <source>
        <dbReference type="PROSITE" id="PS51725"/>
    </source>
</evidence>
<dbReference type="EMBL" id="SDIL01000004">
    <property type="protein sequence ID" value="RXK41972.1"/>
    <property type="molecule type" value="Genomic_DNA"/>
</dbReference>
<dbReference type="Pfam" id="PF03992">
    <property type="entry name" value="ABM"/>
    <property type="match status" value="1"/>
</dbReference>
<dbReference type="InterPro" id="IPR011333">
    <property type="entry name" value="SKP1/BTB/POZ_sf"/>
</dbReference>
<dbReference type="SMART" id="SM00225">
    <property type="entry name" value="BTB"/>
    <property type="match status" value="1"/>
</dbReference>
<dbReference type="VEuPathDB" id="FungiDB:TREMEDRAFT_61872"/>
<evidence type="ECO:0000313" key="5">
    <source>
        <dbReference type="Proteomes" id="UP000289152"/>
    </source>
</evidence>
<dbReference type="InterPro" id="IPR050744">
    <property type="entry name" value="AI-2_Isomerase_LsrG"/>
</dbReference>
<dbReference type="PANTHER" id="PTHR33336">
    <property type="entry name" value="QUINOL MONOOXYGENASE YGIN-RELATED"/>
    <property type="match status" value="1"/>
</dbReference>
<dbReference type="OrthoDB" id="2574774at2759"/>
<comment type="caution">
    <text evidence="4">The sequence shown here is derived from an EMBL/GenBank/DDBJ whole genome shotgun (WGS) entry which is preliminary data.</text>
</comment>
<gene>
    <name evidence="4" type="ORF">M231_00693</name>
</gene>
<dbReference type="Gene3D" id="3.30.70.100">
    <property type="match status" value="1"/>
</dbReference>
<feature type="region of interest" description="Disordered" evidence="1">
    <location>
        <begin position="97"/>
        <end position="119"/>
    </location>
</feature>
<dbReference type="Pfam" id="PF00651">
    <property type="entry name" value="BTB"/>
    <property type="match status" value="1"/>
</dbReference>